<name>A0A2H0LSY0_9BACT</name>
<evidence type="ECO:0000313" key="6">
    <source>
        <dbReference type="EMBL" id="PIQ86605.1"/>
    </source>
</evidence>
<comment type="caution">
    <text evidence="6">The sequence shown here is derived from an EMBL/GenBank/DDBJ whole genome shotgun (WGS) entry which is preliminary data.</text>
</comment>
<gene>
    <name evidence="6" type="ORF">COV74_04300</name>
</gene>
<feature type="zinc finger region" description="dksA C4-type" evidence="4">
    <location>
        <begin position="102"/>
        <end position="126"/>
    </location>
</feature>
<evidence type="ECO:0000256" key="3">
    <source>
        <dbReference type="ARBA" id="ARBA00022833"/>
    </source>
</evidence>
<dbReference type="EMBL" id="PCVY01000040">
    <property type="protein sequence ID" value="PIQ86605.1"/>
    <property type="molecule type" value="Genomic_DNA"/>
</dbReference>
<dbReference type="PANTHER" id="PTHR33823">
    <property type="entry name" value="RNA POLYMERASE-BINDING TRANSCRIPTION FACTOR DKSA-RELATED"/>
    <property type="match status" value="1"/>
</dbReference>
<evidence type="ECO:0000256" key="4">
    <source>
        <dbReference type="PROSITE-ProRule" id="PRU00510"/>
    </source>
</evidence>
<keyword evidence="3" id="KW-0862">Zinc</keyword>
<accession>A0A2H0LSY0</accession>
<dbReference type="Proteomes" id="UP000230859">
    <property type="component" value="Unassembled WGS sequence"/>
</dbReference>
<evidence type="ECO:0000256" key="1">
    <source>
        <dbReference type="ARBA" id="ARBA00022723"/>
    </source>
</evidence>
<dbReference type="AlphaFoldDB" id="A0A2H0LSY0"/>
<keyword evidence="2" id="KW-0863">Zinc-finger</keyword>
<protein>
    <recommendedName>
        <fullName evidence="5">Zinc finger DksA/TraR C4-type domain-containing protein</fullName>
    </recommendedName>
</protein>
<evidence type="ECO:0000259" key="5">
    <source>
        <dbReference type="Pfam" id="PF01258"/>
    </source>
</evidence>
<feature type="domain" description="Zinc finger DksA/TraR C4-type" evidence="5">
    <location>
        <begin position="97"/>
        <end position="132"/>
    </location>
</feature>
<dbReference type="InterPro" id="IPR037187">
    <property type="entry name" value="DnaK_N"/>
</dbReference>
<dbReference type="GO" id="GO:0008270">
    <property type="term" value="F:zinc ion binding"/>
    <property type="evidence" value="ECO:0007669"/>
    <property type="project" value="UniProtKB-KW"/>
</dbReference>
<dbReference type="PROSITE" id="PS51128">
    <property type="entry name" value="ZF_DKSA_2"/>
    <property type="match status" value="1"/>
</dbReference>
<dbReference type="Gene3D" id="1.20.120.910">
    <property type="entry name" value="DksA, coiled-coil domain"/>
    <property type="match status" value="1"/>
</dbReference>
<reference evidence="6 7" key="1">
    <citation type="submission" date="2017-09" db="EMBL/GenBank/DDBJ databases">
        <title>Depth-based differentiation of microbial function through sediment-hosted aquifers and enrichment of novel symbionts in the deep terrestrial subsurface.</title>
        <authorList>
            <person name="Probst A.J."/>
            <person name="Ladd B."/>
            <person name="Jarett J.K."/>
            <person name="Geller-Mcgrath D.E."/>
            <person name="Sieber C.M."/>
            <person name="Emerson J.B."/>
            <person name="Anantharaman K."/>
            <person name="Thomas B.C."/>
            <person name="Malmstrom R."/>
            <person name="Stieglmeier M."/>
            <person name="Klingl A."/>
            <person name="Woyke T."/>
            <person name="Ryan C.M."/>
            <person name="Banfield J.F."/>
        </authorList>
    </citation>
    <scope>NUCLEOTIDE SEQUENCE [LARGE SCALE GENOMIC DNA]</scope>
    <source>
        <strain evidence="6">CG11_big_fil_rev_8_21_14_0_20_45_26</strain>
    </source>
</reference>
<sequence>MPRPKKTKQRFSAKDLEYYKGLLLTLRERIRTGLQHIEEDSLNKSQKDGSGDLSGYSFHMADMATDSFDTEFRLGIASSEQDLLYEIDHALKKIEDGTYGLCEKYEIPISKARLKAMPFARYSLKAQQEEEKNNPGSRG</sequence>
<organism evidence="6 7">
    <name type="scientific">Candidatus Abzuiibacterium crystallinum</name>
    <dbReference type="NCBI Taxonomy" id="1974748"/>
    <lineage>
        <taxon>Bacteria</taxon>
        <taxon>Pseudomonadati</taxon>
        <taxon>Candidatus Omnitrophota</taxon>
        <taxon>Candidatus Abzuiibacterium</taxon>
    </lineage>
</organism>
<evidence type="ECO:0000313" key="7">
    <source>
        <dbReference type="Proteomes" id="UP000230859"/>
    </source>
</evidence>
<proteinExistence type="predicted"/>
<dbReference type="InterPro" id="IPR000962">
    <property type="entry name" value="Znf_DskA_TraR"/>
</dbReference>
<dbReference type="PANTHER" id="PTHR33823:SF4">
    <property type="entry name" value="GENERAL STRESS PROTEIN 16O"/>
    <property type="match status" value="1"/>
</dbReference>
<keyword evidence="1" id="KW-0479">Metal-binding</keyword>
<dbReference type="Pfam" id="PF01258">
    <property type="entry name" value="zf-dskA_traR"/>
    <property type="match status" value="1"/>
</dbReference>
<dbReference type="SUPFAM" id="SSF109635">
    <property type="entry name" value="DnaK suppressor protein DksA, alpha-hairpin domain"/>
    <property type="match status" value="1"/>
</dbReference>
<evidence type="ECO:0000256" key="2">
    <source>
        <dbReference type="ARBA" id="ARBA00022771"/>
    </source>
</evidence>